<evidence type="ECO:0000256" key="5">
    <source>
        <dbReference type="ARBA" id="ARBA00022807"/>
    </source>
</evidence>
<evidence type="ECO:0000256" key="4">
    <source>
        <dbReference type="ARBA" id="ARBA00022801"/>
    </source>
</evidence>
<evidence type="ECO:0000256" key="8">
    <source>
        <dbReference type="SAM" id="SignalP"/>
    </source>
</evidence>
<comment type="similarity">
    <text evidence="1">Belongs to the peptidase C40 family.</text>
</comment>
<feature type="region of interest" description="Disordered" evidence="7">
    <location>
        <begin position="150"/>
        <end position="171"/>
    </location>
</feature>
<feature type="compositionally biased region" description="Basic and acidic residues" evidence="7">
    <location>
        <begin position="152"/>
        <end position="171"/>
    </location>
</feature>
<feature type="signal peptide" evidence="8">
    <location>
        <begin position="1"/>
        <end position="20"/>
    </location>
</feature>
<proteinExistence type="inferred from homology"/>
<sequence>MKKKILSTLLISSLMLSATALPLVVSADTVDSKIESQDKKIADLKSKEATASSALASIQGNIASIKEEASALQTKQGELNKQIGSLNEEVKDLEARIEKRDASIKEQARSVQVESNNSNVVDLVLTSDSVSDAVTKVMAASKLVNANNDMMKQQKEDKQAVEDKKSETEDKIAEVQETAVVLEQKKGELIDQELAQQAAVSEISAEKETEQGKKDKFLAEKAEAEAQREAAKKAAEAAVKQAEKEPANTVDNSGTTTNNDGGGQTTPPVENNTDNNGNGGGQTTPPVDNGNGGGQTTPPVDNGNGGGGGQEVAPPAPGDASAVVAEAYKHIGKPYVWGAKGPDSFDCSGFTSYVYRVAQGREIGGWTVPQEGAGAKISLSQLAPGDLVFWGAPGSTHHVGIYVGGGQYIHAPQPGQNVCVQSISAWSPDFGVRM</sequence>
<dbReference type="Proteomes" id="UP000664857">
    <property type="component" value="Unassembled WGS sequence"/>
</dbReference>
<dbReference type="Pfam" id="PF24568">
    <property type="entry name" value="CC_PcsB"/>
    <property type="match status" value="1"/>
</dbReference>
<comment type="caution">
    <text evidence="10">The sequence shown here is derived from an EMBL/GenBank/DDBJ whole genome shotgun (WGS) entry which is preliminary data.</text>
</comment>
<dbReference type="InterPro" id="IPR057309">
    <property type="entry name" value="PcsB_CC"/>
</dbReference>
<dbReference type="Pfam" id="PF00877">
    <property type="entry name" value="NLPC_P60"/>
    <property type="match status" value="1"/>
</dbReference>
<dbReference type="RefSeq" id="WP_206965597.1">
    <property type="nucleotide sequence ID" value="NZ_JAFLVX010000015.1"/>
</dbReference>
<feature type="compositionally biased region" description="Low complexity" evidence="7">
    <location>
        <begin position="247"/>
        <end position="259"/>
    </location>
</feature>
<feature type="chain" id="PRO_5047369256" evidence="8">
    <location>
        <begin position="21"/>
        <end position="434"/>
    </location>
</feature>
<feature type="domain" description="NlpC/P60" evidence="9">
    <location>
        <begin position="317"/>
        <end position="434"/>
    </location>
</feature>
<organism evidence="10 11">
    <name type="scientific">Candidatus Vagococcus giribetii</name>
    <dbReference type="NCBI Taxonomy" id="2230876"/>
    <lineage>
        <taxon>Bacteria</taxon>
        <taxon>Bacillati</taxon>
        <taxon>Bacillota</taxon>
        <taxon>Bacilli</taxon>
        <taxon>Lactobacillales</taxon>
        <taxon>Enterococcaceae</taxon>
        <taxon>Vagococcus</taxon>
    </lineage>
</organism>
<evidence type="ECO:0000313" key="11">
    <source>
        <dbReference type="Proteomes" id="UP000664857"/>
    </source>
</evidence>
<dbReference type="PANTHER" id="PTHR47053:SF1">
    <property type="entry name" value="MUREIN DD-ENDOPEPTIDASE MEPH-RELATED"/>
    <property type="match status" value="1"/>
</dbReference>
<evidence type="ECO:0000256" key="2">
    <source>
        <dbReference type="ARBA" id="ARBA00022670"/>
    </source>
</evidence>
<accession>A0ABS3HRZ2</accession>
<feature type="region of interest" description="Disordered" evidence="7">
    <location>
        <begin position="202"/>
        <end position="319"/>
    </location>
</feature>
<reference evidence="10 11" key="1">
    <citation type="submission" date="2021-03" db="EMBL/GenBank/DDBJ databases">
        <title>Enterococcal diversity collection.</title>
        <authorList>
            <person name="Gilmore M.S."/>
            <person name="Schwartzman J."/>
            <person name="Van Tyne D."/>
            <person name="Martin M."/>
            <person name="Earl A.M."/>
            <person name="Manson A.L."/>
            <person name="Straub T."/>
            <person name="Salamzade R."/>
            <person name="Saavedra J."/>
            <person name="Lebreton F."/>
            <person name="Prichula J."/>
            <person name="Schaufler K."/>
            <person name="Gaca A."/>
            <person name="Sgardioli B."/>
            <person name="Wagenaar J."/>
            <person name="Strong T."/>
        </authorList>
    </citation>
    <scope>NUCLEOTIDE SEQUENCE [LARGE SCALE GENOMIC DNA]</scope>
    <source>
        <strain evidence="10 11">DIV0080</strain>
    </source>
</reference>
<evidence type="ECO:0000256" key="7">
    <source>
        <dbReference type="SAM" id="MobiDB-lite"/>
    </source>
</evidence>
<keyword evidence="5" id="KW-0788">Thiol protease</keyword>
<dbReference type="InterPro" id="IPR000064">
    <property type="entry name" value="NLP_P60_dom"/>
</dbReference>
<keyword evidence="6" id="KW-0175">Coiled coil</keyword>
<dbReference type="PANTHER" id="PTHR47053">
    <property type="entry name" value="MUREIN DD-ENDOPEPTIDASE MEPH-RELATED"/>
    <property type="match status" value="1"/>
</dbReference>
<dbReference type="Gene3D" id="3.90.1720.10">
    <property type="entry name" value="endopeptidase domain like (from Nostoc punctiforme)"/>
    <property type="match status" value="1"/>
</dbReference>
<keyword evidence="4" id="KW-0378">Hydrolase</keyword>
<evidence type="ECO:0000256" key="1">
    <source>
        <dbReference type="ARBA" id="ARBA00007074"/>
    </source>
</evidence>
<feature type="compositionally biased region" description="Basic and acidic residues" evidence="7">
    <location>
        <begin position="204"/>
        <end position="246"/>
    </location>
</feature>
<dbReference type="SUPFAM" id="SSF54001">
    <property type="entry name" value="Cysteine proteinases"/>
    <property type="match status" value="1"/>
</dbReference>
<dbReference type="InterPro" id="IPR051202">
    <property type="entry name" value="Peptidase_C40"/>
</dbReference>
<evidence type="ECO:0000256" key="6">
    <source>
        <dbReference type="SAM" id="Coils"/>
    </source>
</evidence>
<evidence type="ECO:0000313" key="10">
    <source>
        <dbReference type="EMBL" id="MBO0476529.1"/>
    </source>
</evidence>
<name>A0ABS3HRZ2_9ENTE</name>
<feature type="coiled-coil region" evidence="6">
    <location>
        <begin position="55"/>
        <end position="103"/>
    </location>
</feature>
<dbReference type="EMBL" id="JAFLVX010000015">
    <property type="protein sequence ID" value="MBO0476529.1"/>
    <property type="molecule type" value="Genomic_DNA"/>
</dbReference>
<keyword evidence="2" id="KW-0645">Protease</keyword>
<keyword evidence="11" id="KW-1185">Reference proteome</keyword>
<dbReference type="PROSITE" id="PS51935">
    <property type="entry name" value="NLPC_P60"/>
    <property type="match status" value="1"/>
</dbReference>
<gene>
    <name evidence="10" type="ORF">DOK76_05570</name>
</gene>
<protein>
    <submittedName>
        <fullName evidence="10">C40 family peptidase</fullName>
    </submittedName>
</protein>
<keyword evidence="3 8" id="KW-0732">Signal</keyword>
<evidence type="ECO:0000259" key="9">
    <source>
        <dbReference type="PROSITE" id="PS51935"/>
    </source>
</evidence>
<evidence type="ECO:0000256" key="3">
    <source>
        <dbReference type="ARBA" id="ARBA00022729"/>
    </source>
</evidence>
<dbReference type="Gene3D" id="6.10.250.3150">
    <property type="match status" value="1"/>
</dbReference>
<dbReference type="InterPro" id="IPR038765">
    <property type="entry name" value="Papain-like_cys_pep_sf"/>
</dbReference>